<name>A0A5C5YNI1_9BACT</name>
<gene>
    <name evidence="2" type="ORF">CA13_68810</name>
</gene>
<accession>A0A5C5YNI1</accession>
<dbReference type="InterPro" id="IPR011047">
    <property type="entry name" value="Quinoprotein_ADH-like_sf"/>
</dbReference>
<dbReference type="RefSeq" id="WP_146404168.1">
    <property type="nucleotide sequence ID" value="NZ_SJPJ01000002.1"/>
</dbReference>
<evidence type="ECO:0000313" key="3">
    <source>
        <dbReference type="Proteomes" id="UP000315010"/>
    </source>
</evidence>
<dbReference type="OrthoDB" id="291762at2"/>
<organism evidence="2 3">
    <name type="scientific">Novipirellula herctigrandis</name>
    <dbReference type="NCBI Taxonomy" id="2527986"/>
    <lineage>
        <taxon>Bacteria</taxon>
        <taxon>Pseudomonadati</taxon>
        <taxon>Planctomycetota</taxon>
        <taxon>Planctomycetia</taxon>
        <taxon>Pirellulales</taxon>
        <taxon>Pirellulaceae</taxon>
        <taxon>Novipirellula</taxon>
    </lineage>
</organism>
<evidence type="ECO:0000259" key="1">
    <source>
        <dbReference type="Pfam" id="PF03983"/>
    </source>
</evidence>
<dbReference type="Proteomes" id="UP000315010">
    <property type="component" value="Unassembled WGS sequence"/>
</dbReference>
<dbReference type="GO" id="GO:0042802">
    <property type="term" value="F:identical protein binding"/>
    <property type="evidence" value="ECO:0007669"/>
    <property type="project" value="InterPro"/>
</dbReference>
<dbReference type="GO" id="GO:0043130">
    <property type="term" value="F:ubiquitin binding"/>
    <property type="evidence" value="ECO:0007669"/>
    <property type="project" value="InterPro"/>
</dbReference>
<reference evidence="2 3" key="1">
    <citation type="submission" date="2019-02" db="EMBL/GenBank/DDBJ databases">
        <title>Deep-cultivation of Planctomycetes and their phenomic and genomic characterization uncovers novel biology.</title>
        <authorList>
            <person name="Wiegand S."/>
            <person name="Jogler M."/>
            <person name="Boedeker C."/>
            <person name="Pinto D."/>
            <person name="Vollmers J."/>
            <person name="Rivas-Marin E."/>
            <person name="Kohn T."/>
            <person name="Peeters S.H."/>
            <person name="Heuer A."/>
            <person name="Rast P."/>
            <person name="Oberbeckmann S."/>
            <person name="Bunk B."/>
            <person name="Jeske O."/>
            <person name="Meyerdierks A."/>
            <person name="Storesund J.E."/>
            <person name="Kallscheuer N."/>
            <person name="Luecker S."/>
            <person name="Lage O.M."/>
            <person name="Pohl T."/>
            <person name="Merkel B.J."/>
            <person name="Hornburger P."/>
            <person name="Mueller R.-W."/>
            <person name="Bruemmer F."/>
            <person name="Labrenz M."/>
            <person name="Spormann A.M."/>
            <person name="Op Den Camp H."/>
            <person name="Overmann J."/>
            <person name="Amann R."/>
            <person name="Jetten M.S.M."/>
            <person name="Mascher T."/>
            <person name="Medema M.H."/>
            <person name="Devos D.P."/>
            <person name="Kaster A.-K."/>
            <person name="Ovreas L."/>
            <person name="Rohde M."/>
            <person name="Galperin M.Y."/>
            <person name="Jogler C."/>
        </authorList>
    </citation>
    <scope>NUCLEOTIDE SEQUENCE [LARGE SCALE GENOMIC DNA]</scope>
    <source>
        <strain evidence="2 3">CA13</strain>
    </source>
</reference>
<dbReference type="EMBL" id="SJPJ01000002">
    <property type="protein sequence ID" value="TWT76387.1"/>
    <property type="molecule type" value="Genomic_DNA"/>
</dbReference>
<keyword evidence="3" id="KW-1185">Reference proteome</keyword>
<dbReference type="Pfam" id="PF03983">
    <property type="entry name" value="SHD1"/>
    <property type="match status" value="1"/>
</dbReference>
<dbReference type="GO" id="GO:0008092">
    <property type="term" value="F:cytoskeletal protein binding"/>
    <property type="evidence" value="ECO:0007669"/>
    <property type="project" value="InterPro"/>
</dbReference>
<comment type="caution">
    <text evidence="2">The sequence shown here is derived from an EMBL/GenBank/DDBJ whole genome shotgun (WGS) entry which is preliminary data.</text>
</comment>
<evidence type="ECO:0000313" key="2">
    <source>
        <dbReference type="EMBL" id="TWT76387.1"/>
    </source>
</evidence>
<dbReference type="InterPro" id="IPR015943">
    <property type="entry name" value="WD40/YVTN_repeat-like_dom_sf"/>
</dbReference>
<dbReference type="Gene3D" id="2.30.30.700">
    <property type="entry name" value="SLA1 homology domain 1"/>
    <property type="match status" value="1"/>
</dbReference>
<dbReference type="AlphaFoldDB" id="A0A5C5YNI1"/>
<feature type="domain" description="SLA1 homology" evidence="1">
    <location>
        <begin position="34"/>
        <end position="86"/>
    </location>
</feature>
<sequence>MYSDNPFFHSHHRQMMLLLFVSLTISIPCFADDPMRIWVDDSGLHSIKASLETIENEEAVLVRPDGTRARIPIAKLSVKDSEYVEAWRINPRDNTNFLRSSPPVFPELKPGPIVELPRATQLLTDGEPLSPIIGLLEPAEATLPESMPPDPTPNRVNIGLGAKSLGRIHAYDRCSDPIVIDSEGHQFMAASISAGLSSSLGTKANRLIRFEPKTNQLATVWTSDAPVSLLDHHGPSGRSLVLDGHQVQGSGGQLAVATGWNDVSLSIRFHRALPMNESNDQSRVLSGGHVQWARWVDDEHIVAAIDSQIGVWNLFSGELKHSICRCASKATPAISPGRRYIAVPDTGGVSIYRTTDGENLGRLPIEPGRIPSVSYSPRGDSLAIVSPNRLRVWELSTATLRGEVKSRRSLGKGSPVWIDTDLVLSSNGVLMSLFRGVPIWRYELAGATIASVALGVGGSNVGIIRRGDEAEIAIAKIPHQTASDAMPWVDRKLSIQGSDNWSVAGRSVWNKTGWSDRDIRYAGLENPSH</sequence>
<dbReference type="GO" id="GO:0030674">
    <property type="term" value="F:protein-macromolecule adaptor activity"/>
    <property type="evidence" value="ECO:0007669"/>
    <property type="project" value="InterPro"/>
</dbReference>
<dbReference type="SUPFAM" id="SSF50998">
    <property type="entry name" value="Quinoprotein alcohol dehydrogenase-like"/>
    <property type="match status" value="1"/>
</dbReference>
<dbReference type="InterPro" id="IPR007131">
    <property type="entry name" value="SHD1"/>
</dbReference>
<proteinExistence type="predicted"/>
<protein>
    <recommendedName>
        <fullName evidence="1">SLA1 homology domain-containing protein</fullName>
    </recommendedName>
</protein>
<dbReference type="Gene3D" id="2.130.10.10">
    <property type="entry name" value="YVTN repeat-like/Quinoprotein amine dehydrogenase"/>
    <property type="match status" value="1"/>
</dbReference>